<keyword evidence="4" id="KW-1185">Reference proteome</keyword>
<dbReference type="OrthoDB" id="3215163at2759"/>
<proteinExistence type="predicted"/>
<sequence>MPHRASFLCRLRLSCLHLNFLHCSNPLVPPPPPAPSAPVASSSTLKPLVPPPPPASKAPPSDRNLRTISTTLIARATDLLTDNGASELASILLHDQHPDIEFPSTDDVDERRGIMMSPEKSAKGKEKFVRNGLAARAAALYDRSHASISLWEAEMSRSLAALSAPSSSRRGLNPDMHLRILRILHIPSAVSHPSSKLFIPGVALCQLLSVLPEPLGSLRPRSKDGICAVLFSFSSLAPPPHPKAPAQLDIRNPEDFAEGREVCVWKPWRVVTIDTASIKLCVATDTEMGPEREADAEVFDLFESGTTRAHCRDHVSETALVCERFVVLK</sequence>
<dbReference type="EMBL" id="JACAZH010000001">
    <property type="protein sequence ID" value="KAF7376583.1"/>
    <property type="molecule type" value="Genomic_DNA"/>
</dbReference>
<evidence type="ECO:0000313" key="4">
    <source>
        <dbReference type="Proteomes" id="UP000623467"/>
    </source>
</evidence>
<evidence type="ECO:0000256" key="1">
    <source>
        <dbReference type="SAM" id="MobiDB-lite"/>
    </source>
</evidence>
<feature type="compositionally biased region" description="Pro residues" evidence="1">
    <location>
        <begin position="48"/>
        <end position="57"/>
    </location>
</feature>
<dbReference type="Proteomes" id="UP000623467">
    <property type="component" value="Unassembled WGS sequence"/>
</dbReference>
<evidence type="ECO:0000313" key="3">
    <source>
        <dbReference type="EMBL" id="KAF7376583.1"/>
    </source>
</evidence>
<evidence type="ECO:0000256" key="2">
    <source>
        <dbReference type="SAM" id="SignalP"/>
    </source>
</evidence>
<feature type="compositionally biased region" description="Low complexity" evidence="1">
    <location>
        <begin position="37"/>
        <end position="47"/>
    </location>
</feature>
<feature type="region of interest" description="Disordered" evidence="1">
    <location>
        <begin position="32"/>
        <end position="64"/>
    </location>
</feature>
<accession>A0A8H6ZCS8</accession>
<comment type="caution">
    <text evidence="3">The sequence shown here is derived from an EMBL/GenBank/DDBJ whole genome shotgun (WGS) entry which is preliminary data.</text>
</comment>
<dbReference type="AlphaFoldDB" id="A0A8H6ZCS8"/>
<name>A0A8H6ZCS8_9AGAR</name>
<protein>
    <submittedName>
        <fullName evidence="3">Uncharacterized protein</fullName>
    </submittedName>
</protein>
<feature type="signal peptide" evidence="2">
    <location>
        <begin position="1"/>
        <end position="23"/>
    </location>
</feature>
<keyword evidence="2" id="KW-0732">Signal</keyword>
<reference evidence="3" key="1">
    <citation type="submission" date="2020-05" db="EMBL/GenBank/DDBJ databases">
        <title>Mycena genomes resolve the evolution of fungal bioluminescence.</title>
        <authorList>
            <person name="Tsai I.J."/>
        </authorList>
    </citation>
    <scope>NUCLEOTIDE SEQUENCE</scope>
    <source>
        <strain evidence="3">160909Yilan</strain>
    </source>
</reference>
<gene>
    <name evidence="3" type="ORF">MSAN_00074700</name>
</gene>
<organism evidence="3 4">
    <name type="scientific">Mycena sanguinolenta</name>
    <dbReference type="NCBI Taxonomy" id="230812"/>
    <lineage>
        <taxon>Eukaryota</taxon>
        <taxon>Fungi</taxon>
        <taxon>Dikarya</taxon>
        <taxon>Basidiomycota</taxon>
        <taxon>Agaricomycotina</taxon>
        <taxon>Agaricomycetes</taxon>
        <taxon>Agaricomycetidae</taxon>
        <taxon>Agaricales</taxon>
        <taxon>Marasmiineae</taxon>
        <taxon>Mycenaceae</taxon>
        <taxon>Mycena</taxon>
    </lineage>
</organism>
<feature type="chain" id="PRO_5034777758" evidence="2">
    <location>
        <begin position="24"/>
        <end position="329"/>
    </location>
</feature>